<evidence type="ECO:0000313" key="8">
    <source>
        <dbReference type="Proteomes" id="UP000245771"/>
    </source>
</evidence>
<proteinExistence type="inferred from homology"/>
<dbReference type="InterPro" id="IPR001494">
    <property type="entry name" value="Importin-beta_N"/>
</dbReference>
<dbReference type="GO" id="GO:0031267">
    <property type="term" value="F:small GTPase binding"/>
    <property type="evidence" value="ECO:0007669"/>
    <property type="project" value="InterPro"/>
</dbReference>
<name>A0A316V8X7_9BASI</name>
<dbReference type="PANTHER" id="PTHR10997:SF7">
    <property type="entry name" value="IMPORTIN-11"/>
    <property type="match status" value="1"/>
</dbReference>
<sequence>MAQSGPTIVPNPSALKRQGQVPEPTIESLLQILFQATSPDPSVLASASEHLSDLETHSSLWLRLLDIAFERNNPLEPGLLERERGSMTNFNGPITAEDVAKRWSAIRTVATIRFKNGIDKYWRSRVMNRVTITISQDVKSQLRQALFRCLDEPDRGVALQASVSIARIARNDFPNSWPTLFDSLQTAMIEAHGRITNSTQEAEVDRLTLLRAADVCARTLKELNTVRILAGKIRMTELSQQLLPTLVPMFQQYFTETLPTNDMLQSPEGLSRWSQSPNLSMRIRTSHLLLKSVSHLAIADAGTLSKNAQTYADNRPNYARELFKITPGMLQFIRDVRWTFIQFVQQQQNQQSLSSDHQAILTGLQKHLLSFGKLYSGLAGRERSKAVTWQGWDEVVLWYWQQAIEASPEELTTTSKSDVSGDVALFQQHPTKLLVQALTLLKTSMEDWRKTDTLPATFKDENMISNMVDILVEKLMLLSTDDLQIWEADAEDWSIAEEAETYNTDVRPAAERALMVLAKAAPSRDSRFVSELLWQKFENLGQGGPDMSLQGILRRDAIYAAVGRELYPHSDEYISEAIVTRLVGEASLTFSDSSSWIIIRRRIAWLIWEWSEHVISTHRPVIYDLLVSLLQDVPGKTDAAVRLAAARSLSAMADALEFDSDAFQPYIDASLSRLATLAAGSELHEMDSIKTCTNAMSILIERLGARIAQHLQQLATLVPQLWTLDDPECKARPSIIVFVSKLVRSVELIPHGSQGAGTSLHGIVEVIVRQSLMQDNISMLGKDALELWIRTLRSSSQMTDSLFRLLDILPSLLDQPDYCPEACRVAQESTLMAAEAVIAKYGAGLFESFAKVVGDPQSPLILHPISSLDIIVQALHAQGVDTMAWATLLDRSGLFYTLLGSLLKVEDATVVKGYFVALLARLAFIMDNTSIFMELVRSAAGRLEGTTANIGNTVVKPMAEEWCARVENMASSRKRKITCLGLAALLSNADPQREPELFTVLPAMIGIWMDIMGDMRQDAGSSEDIGAPVLPNAPPSSPTLTRSFSQAPDLLHDWLQETSPGRARLTELNRLDPVNTVKLTTCISDAMRRAQGHGGAVFQNSLASMDSLVMEIFQKDLNQ</sequence>
<dbReference type="RefSeq" id="XP_025354214.1">
    <property type="nucleotide sequence ID" value="XM_025497361.1"/>
</dbReference>
<keyword evidence="4" id="KW-0539">Nucleus</keyword>
<evidence type="ECO:0000313" key="7">
    <source>
        <dbReference type="EMBL" id="PWN33912.1"/>
    </source>
</evidence>
<dbReference type="SUPFAM" id="SSF48371">
    <property type="entry name" value="ARM repeat"/>
    <property type="match status" value="1"/>
</dbReference>
<evidence type="ECO:0000256" key="4">
    <source>
        <dbReference type="ARBA" id="ARBA00023242"/>
    </source>
</evidence>
<dbReference type="GO" id="GO:0005829">
    <property type="term" value="C:cytosol"/>
    <property type="evidence" value="ECO:0007669"/>
    <property type="project" value="TreeGrafter"/>
</dbReference>
<dbReference type="Gene3D" id="1.25.10.10">
    <property type="entry name" value="Leucine-rich Repeat Variant"/>
    <property type="match status" value="1"/>
</dbReference>
<keyword evidence="8" id="KW-1185">Reference proteome</keyword>
<dbReference type="InterPro" id="IPR011989">
    <property type="entry name" value="ARM-like"/>
</dbReference>
<protein>
    <submittedName>
        <fullName evidence="7">ARM repeat-containing protein</fullName>
    </submittedName>
</protein>
<dbReference type="EMBL" id="KZ819604">
    <property type="protein sequence ID" value="PWN33912.1"/>
    <property type="molecule type" value="Genomic_DNA"/>
</dbReference>
<dbReference type="InParanoid" id="A0A316V8X7"/>
<dbReference type="Pfam" id="PF25758">
    <property type="entry name" value="TPR_IPO11"/>
    <property type="match status" value="1"/>
</dbReference>
<dbReference type="Proteomes" id="UP000245771">
    <property type="component" value="Unassembled WGS sequence"/>
</dbReference>
<evidence type="ECO:0000259" key="6">
    <source>
        <dbReference type="PROSITE" id="PS50166"/>
    </source>
</evidence>
<dbReference type="AlphaFoldDB" id="A0A316V8X7"/>
<comment type="similarity">
    <text evidence="2">Belongs to the importin beta family.</text>
</comment>
<comment type="subcellular location">
    <subcellularLocation>
        <location evidence="1">Nucleus</location>
    </subcellularLocation>
</comment>
<keyword evidence="3" id="KW-0813">Transport</keyword>
<feature type="region of interest" description="Disordered" evidence="5">
    <location>
        <begin position="1"/>
        <end position="20"/>
    </location>
</feature>
<evidence type="ECO:0000256" key="2">
    <source>
        <dbReference type="ARBA" id="ARBA00007991"/>
    </source>
</evidence>
<reference evidence="7 8" key="1">
    <citation type="journal article" date="2018" name="Mol. Biol. Evol.">
        <title>Broad Genomic Sampling Reveals a Smut Pathogenic Ancestry of the Fungal Clade Ustilaginomycotina.</title>
        <authorList>
            <person name="Kijpornyongpan T."/>
            <person name="Mondo S.J."/>
            <person name="Barry K."/>
            <person name="Sandor L."/>
            <person name="Lee J."/>
            <person name="Lipzen A."/>
            <person name="Pangilinan J."/>
            <person name="LaButti K."/>
            <person name="Hainaut M."/>
            <person name="Henrissat B."/>
            <person name="Grigoriev I.V."/>
            <person name="Spatafora J.W."/>
            <person name="Aime M.C."/>
        </authorList>
    </citation>
    <scope>NUCLEOTIDE SEQUENCE [LARGE SCALE GENOMIC DNA]</scope>
    <source>
        <strain evidence="7 8">MCA 3882</strain>
    </source>
</reference>
<dbReference type="InterPro" id="IPR016024">
    <property type="entry name" value="ARM-type_fold"/>
</dbReference>
<feature type="domain" description="Importin N-terminal" evidence="6">
    <location>
        <begin position="47"/>
        <end position="152"/>
    </location>
</feature>
<organism evidence="7 8">
    <name type="scientific">Meira miltonrushii</name>
    <dbReference type="NCBI Taxonomy" id="1280837"/>
    <lineage>
        <taxon>Eukaryota</taxon>
        <taxon>Fungi</taxon>
        <taxon>Dikarya</taxon>
        <taxon>Basidiomycota</taxon>
        <taxon>Ustilaginomycotina</taxon>
        <taxon>Exobasidiomycetes</taxon>
        <taxon>Exobasidiales</taxon>
        <taxon>Brachybasidiaceae</taxon>
        <taxon>Meira</taxon>
    </lineage>
</organism>
<evidence type="ECO:0000256" key="5">
    <source>
        <dbReference type="SAM" id="MobiDB-lite"/>
    </source>
</evidence>
<dbReference type="GeneID" id="37019142"/>
<dbReference type="GO" id="GO:0006606">
    <property type="term" value="P:protein import into nucleus"/>
    <property type="evidence" value="ECO:0007669"/>
    <property type="project" value="TreeGrafter"/>
</dbReference>
<dbReference type="STRING" id="1280837.A0A316V8X7"/>
<dbReference type="FunCoup" id="A0A316V8X7">
    <property type="interactions" value="534"/>
</dbReference>
<gene>
    <name evidence="7" type="ORF">FA14DRAFT_147994</name>
</gene>
<dbReference type="GO" id="GO:0005635">
    <property type="term" value="C:nuclear envelope"/>
    <property type="evidence" value="ECO:0007669"/>
    <property type="project" value="TreeGrafter"/>
</dbReference>
<evidence type="ECO:0000256" key="1">
    <source>
        <dbReference type="ARBA" id="ARBA00004123"/>
    </source>
</evidence>
<evidence type="ECO:0000256" key="3">
    <source>
        <dbReference type="ARBA" id="ARBA00022448"/>
    </source>
</evidence>
<dbReference type="OrthoDB" id="361693at2759"/>
<dbReference type="PANTHER" id="PTHR10997">
    <property type="entry name" value="IMPORTIN-7, 8, 11"/>
    <property type="match status" value="1"/>
</dbReference>
<dbReference type="PROSITE" id="PS50166">
    <property type="entry name" value="IMPORTIN_B_NT"/>
    <property type="match status" value="1"/>
</dbReference>
<accession>A0A316V8X7</accession>
<dbReference type="InterPro" id="IPR058669">
    <property type="entry name" value="TPR_IPO7/11-like"/>
</dbReference>